<evidence type="ECO:0008006" key="3">
    <source>
        <dbReference type="Google" id="ProtNLM"/>
    </source>
</evidence>
<dbReference type="STRING" id="765257.A0A0C9YND7"/>
<accession>A0A0C9YND7</accession>
<organism evidence="1 2">
    <name type="scientific">Pisolithus microcarpus 441</name>
    <dbReference type="NCBI Taxonomy" id="765257"/>
    <lineage>
        <taxon>Eukaryota</taxon>
        <taxon>Fungi</taxon>
        <taxon>Dikarya</taxon>
        <taxon>Basidiomycota</taxon>
        <taxon>Agaricomycotina</taxon>
        <taxon>Agaricomycetes</taxon>
        <taxon>Agaricomycetidae</taxon>
        <taxon>Boletales</taxon>
        <taxon>Sclerodermatineae</taxon>
        <taxon>Pisolithaceae</taxon>
        <taxon>Pisolithus</taxon>
    </lineage>
</organism>
<sequence length="224" mass="24726">LGFVDMLNLLRWGVTSSEVVQAFRALARPVSYTDGIGPTELYPLRAEVERANRARLDALPGSGTRYDATDTPGINSYGEKVSIPQMECLLDRLVAPRSILLKAGAQVMLIKVGRFLRRMNYRDAAILENLVQGQLVNGSVGQVIGFRTAQEASQSLTDIGTEEGLKGNKAEALRAVTRYNDAKWPVVRFTNGRELLCVPTEFTVNNANGEIEASRWQVCWRGLL</sequence>
<dbReference type="AlphaFoldDB" id="A0A0C9YND7"/>
<keyword evidence="2" id="KW-1185">Reference proteome</keyword>
<reference evidence="2" key="2">
    <citation type="submission" date="2015-01" db="EMBL/GenBank/DDBJ databases">
        <title>Evolutionary Origins and Diversification of the Mycorrhizal Mutualists.</title>
        <authorList>
            <consortium name="DOE Joint Genome Institute"/>
            <consortium name="Mycorrhizal Genomics Consortium"/>
            <person name="Kohler A."/>
            <person name="Kuo A."/>
            <person name="Nagy L.G."/>
            <person name="Floudas D."/>
            <person name="Copeland A."/>
            <person name="Barry K.W."/>
            <person name="Cichocki N."/>
            <person name="Veneault-Fourrey C."/>
            <person name="LaButti K."/>
            <person name="Lindquist E.A."/>
            <person name="Lipzen A."/>
            <person name="Lundell T."/>
            <person name="Morin E."/>
            <person name="Murat C."/>
            <person name="Riley R."/>
            <person name="Ohm R."/>
            <person name="Sun H."/>
            <person name="Tunlid A."/>
            <person name="Henrissat B."/>
            <person name="Grigoriev I.V."/>
            <person name="Hibbett D.S."/>
            <person name="Martin F."/>
        </authorList>
    </citation>
    <scope>NUCLEOTIDE SEQUENCE [LARGE SCALE GENOMIC DNA]</scope>
    <source>
        <strain evidence="2">441</strain>
    </source>
</reference>
<reference evidence="1 2" key="1">
    <citation type="submission" date="2014-04" db="EMBL/GenBank/DDBJ databases">
        <authorList>
            <consortium name="DOE Joint Genome Institute"/>
            <person name="Kuo A."/>
            <person name="Kohler A."/>
            <person name="Costa M.D."/>
            <person name="Nagy L.G."/>
            <person name="Floudas D."/>
            <person name="Copeland A."/>
            <person name="Barry K.W."/>
            <person name="Cichocki N."/>
            <person name="Veneault-Fourrey C."/>
            <person name="LaButti K."/>
            <person name="Lindquist E.A."/>
            <person name="Lipzen A."/>
            <person name="Lundell T."/>
            <person name="Morin E."/>
            <person name="Murat C."/>
            <person name="Sun H."/>
            <person name="Tunlid A."/>
            <person name="Henrissat B."/>
            <person name="Grigoriev I.V."/>
            <person name="Hibbett D.S."/>
            <person name="Martin F."/>
            <person name="Nordberg H.P."/>
            <person name="Cantor M.N."/>
            <person name="Hua S.X."/>
        </authorList>
    </citation>
    <scope>NUCLEOTIDE SEQUENCE [LARGE SCALE GENOMIC DNA]</scope>
    <source>
        <strain evidence="1 2">441</strain>
    </source>
</reference>
<evidence type="ECO:0000313" key="2">
    <source>
        <dbReference type="Proteomes" id="UP000054018"/>
    </source>
</evidence>
<feature type="non-terminal residue" evidence="1">
    <location>
        <position position="1"/>
    </location>
</feature>
<dbReference type="OrthoDB" id="432234at2759"/>
<protein>
    <recommendedName>
        <fullName evidence="3">DNA helicase</fullName>
    </recommendedName>
</protein>
<dbReference type="Proteomes" id="UP000054018">
    <property type="component" value="Unassembled WGS sequence"/>
</dbReference>
<feature type="non-terminal residue" evidence="1">
    <location>
        <position position="224"/>
    </location>
</feature>
<dbReference type="EMBL" id="KN833701">
    <property type="protein sequence ID" value="KIK26490.1"/>
    <property type="molecule type" value="Genomic_DNA"/>
</dbReference>
<name>A0A0C9YND7_9AGAM</name>
<gene>
    <name evidence="1" type="ORF">PISMIDRAFT_94608</name>
</gene>
<evidence type="ECO:0000313" key="1">
    <source>
        <dbReference type="EMBL" id="KIK26490.1"/>
    </source>
</evidence>
<proteinExistence type="predicted"/>
<dbReference type="HOGENOM" id="CLU_001613_7_3_1"/>